<protein>
    <recommendedName>
        <fullName evidence="4">Transcription factor domain-containing protein</fullName>
    </recommendedName>
</protein>
<feature type="region of interest" description="Disordered" evidence="1">
    <location>
        <begin position="407"/>
        <end position="447"/>
    </location>
</feature>
<sequence length="658" mass="72999">MEKQLSQLTATLGKTNSTEHVDILEKVSPSQNPTSFGHVVRDTDGQIERYHGPWTLLAQCRQLETDLACWPEVSTLLTRMLLSVMVECFLKNADYATSIFDHQSLYHAVDRVYQNSANPEEKPWVLCFNLIILLTLGAEHPLQSEDPFVRPMLQAVHVAAGNSRLFMEPRLVSVQALALFVSDEVPLIVSPLTASESLFVQQCYTDNEALGDSIFAQACQLARQMGLSQPRGHATASILTPAEADERQRVYQSLYIRNRYSTTASGGLVWLPNVSAFTGTVAALAVHWELAKLQDEVHRVLGASDLTSSDCRVAVAQLREKLKVWQETYLMIFSTEAMTVDRVVLYLNFLGIRMYISKESKDTDREEVLDDCRLSCLLVIVSCTQLHKVDLQNQLYDLLHKLSSSREKSDSMSQSSRASTPSSSSSSNSTGDKLAQPAPLAETSSNNNFSNNPSILLPLHRLAKVFPITAIFMLGRHILGVTTNGKSSTTFRTEHDNNSDILLLQSLLLCFQKSPPFLGNNKQPDSCSYRLGQALDHLVNIIHTMTSQRTSPRGQYSKSPNNDIEANEHLCRNFMASQSLPQATDLSSFWYSREMTGHTPMDISISDFQSAWPTPQDSLGSSTMPLLTSEGSIYTPAMEATPIMSMSNTPLDLSGIFG</sequence>
<dbReference type="CDD" id="cd12148">
    <property type="entry name" value="fungal_TF_MHR"/>
    <property type="match status" value="1"/>
</dbReference>
<dbReference type="AlphaFoldDB" id="A0A1V6QKV0"/>
<comment type="caution">
    <text evidence="2">The sequence shown here is derived from an EMBL/GenBank/DDBJ whole genome shotgun (WGS) entry which is preliminary data.</text>
</comment>
<evidence type="ECO:0008006" key="4">
    <source>
        <dbReference type="Google" id="ProtNLM"/>
    </source>
</evidence>
<evidence type="ECO:0000313" key="2">
    <source>
        <dbReference type="EMBL" id="OQD89831.1"/>
    </source>
</evidence>
<dbReference type="Proteomes" id="UP000191672">
    <property type="component" value="Unassembled WGS sequence"/>
</dbReference>
<keyword evidence="3" id="KW-1185">Reference proteome</keyword>
<dbReference type="EMBL" id="MDYN01000002">
    <property type="protein sequence ID" value="OQD89831.1"/>
    <property type="molecule type" value="Genomic_DNA"/>
</dbReference>
<gene>
    <name evidence="2" type="ORF">PENANT_c002G06421</name>
</gene>
<feature type="compositionally biased region" description="Low complexity" evidence="1">
    <location>
        <begin position="411"/>
        <end position="429"/>
    </location>
</feature>
<evidence type="ECO:0000313" key="3">
    <source>
        <dbReference type="Proteomes" id="UP000191672"/>
    </source>
</evidence>
<dbReference type="STRING" id="416450.A0A1V6QKV0"/>
<evidence type="ECO:0000256" key="1">
    <source>
        <dbReference type="SAM" id="MobiDB-lite"/>
    </source>
</evidence>
<proteinExistence type="predicted"/>
<reference evidence="3" key="1">
    <citation type="journal article" date="2017" name="Nat. Microbiol.">
        <title>Global analysis of biosynthetic gene clusters reveals vast potential of secondary metabolite production in Penicillium species.</title>
        <authorList>
            <person name="Nielsen J.C."/>
            <person name="Grijseels S."/>
            <person name="Prigent S."/>
            <person name="Ji B."/>
            <person name="Dainat J."/>
            <person name="Nielsen K.F."/>
            <person name="Frisvad J.C."/>
            <person name="Workman M."/>
            <person name="Nielsen J."/>
        </authorList>
    </citation>
    <scope>NUCLEOTIDE SEQUENCE [LARGE SCALE GENOMIC DNA]</scope>
    <source>
        <strain evidence="3">IBT 31811</strain>
    </source>
</reference>
<accession>A0A1V6QKV0</accession>
<organism evidence="2 3">
    <name type="scientific">Penicillium antarcticum</name>
    <dbReference type="NCBI Taxonomy" id="416450"/>
    <lineage>
        <taxon>Eukaryota</taxon>
        <taxon>Fungi</taxon>
        <taxon>Dikarya</taxon>
        <taxon>Ascomycota</taxon>
        <taxon>Pezizomycotina</taxon>
        <taxon>Eurotiomycetes</taxon>
        <taxon>Eurotiomycetidae</taxon>
        <taxon>Eurotiales</taxon>
        <taxon>Aspergillaceae</taxon>
        <taxon>Penicillium</taxon>
    </lineage>
</organism>
<name>A0A1V6QKV0_9EURO</name>